<dbReference type="SUPFAM" id="SSF56935">
    <property type="entry name" value="Porins"/>
    <property type="match status" value="1"/>
</dbReference>
<dbReference type="RefSeq" id="WP_183494369.1">
    <property type="nucleotide sequence ID" value="NZ_JACIFF010000001.1"/>
</dbReference>
<dbReference type="InterPro" id="IPR039426">
    <property type="entry name" value="TonB-dep_rcpt-like"/>
</dbReference>
<dbReference type="SUPFAM" id="SSF49464">
    <property type="entry name" value="Carboxypeptidase regulatory domain-like"/>
    <property type="match status" value="1"/>
</dbReference>
<proteinExistence type="predicted"/>
<evidence type="ECO:0000313" key="3">
    <source>
        <dbReference type="EMBL" id="MBB4078146.1"/>
    </source>
</evidence>
<evidence type="ECO:0000256" key="1">
    <source>
        <dbReference type="ARBA" id="ARBA00022729"/>
    </source>
</evidence>
<dbReference type="Pfam" id="PF13715">
    <property type="entry name" value="CarbopepD_reg_2"/>
    <property type="match status" value="1"/>
</dbReference>
<evidence type="ECO:0000259" key="2">
    <source>
        <dbReference type="Pfam" id="PF07715"/>
    </source>
</evidence>
<dbReference type="Proteomes" id="UP000576209">
    <property type="component" value="Unassembled WGS sequence"/>
</dbReference>
<dbReference type="GO" id="GO:0044718">
    <property type="term" value="P:siderophore transmembrane transport"/>
    <property type="evidence" value="ECO:0007669"/>
    <property type="project" value="TreeGrafter"/>
</dbReference>
<comment type="caution">
    <text evidence="3">The sequence shown here is derived from an EMBL/GenBank/DDBJ whole genome shotgun (WGS) entry which is preliminary data.</text>
</comment>
<dbReference type="AlphaFoldDB" id="A0A840EAX7"/>
<dbReference type="EMBL" id="JACIFF010000001">
    <property type="protein sequence ID" value="MBB4078146.1"/>
    <property type="molecule type" value="Genomic_DNA"/>
</dbReference>
<dbReference type="InterPro" id="IPR012910">
    <property type="entry name" value="Plug_dom"/>
</dbReference>
<dbReference type="PANTHER" id="PTHR30069">
    <property type="entry name" value="TONB-DEPENDENT OUTER MEMBRANE RECEPTOR"/>
    <property type="match status" value="1"/>
</dbReference>
<feature type="domain" description="TonB-dependent receptor plug" evidence="2">
    <location>
        <begin position="230"/>
        <end position="307"/>
    </location>
</feature>
<dbReference type="Gene3D" id="2.170.130.10">
    <property type="entry name" value="TonB-dependent receptor, plug domain"/>
    <property type="match status" value="1"/>
</dbReference>
<evidence type="ECO:0000313" key="4">
    <source>
        <dbReference type="Proteomes" id="UP000576209"/>
    </source>
</evidence>
<dbReference type="GO" id="GO:0009279">
    <property type="term" value="C:cell outer membrane"/>
    <property type="evidence" value="ECO:0007669"/>
    <property type="project" value="TreeGrafter"/>
</dbReference>
<gene>
    <name evidence="3" type="ORF">GGR28_000747</name>
</gene>
<name>A0A840EAX7_9BACT</name>
<dbReference type="Gene3D" id="2.60.40.1120">
    <property type="entry name" value="Carboxypeptidase-like, regulatory domain"/>
    <property type="match status" value="1"/>
</dbReference>
<protein>
    <recommendedName>
        <fullName evidence="2">TonB-dependent receptor plug domain-containing protein</fullName>
    </recommendedName>
</protein>
<reference evidence="3 4" key="1">
    <citation type="submission" date="2020-08" db="EMBL/GenBank/DDBJ databases">
        <title>Genomic Encyclopedia of Type Strains, Phase IV (KMG-IV): sequencing the most valuable type-strain genomes for metagenomic binning, comparative biology and taxonomic classification.</title>
        <authorList>
            <person name="Goeker M."/>
        </authorList>
    </citation>
    <scope>NUCLEOTIDE SEQUENCE [LARGE SCALE GENOMIC DNA]</scope>
    <source>
        <strain evidence="3 4">DSM 105137</strain>
    </source>
</reference>
<dbReference type="InterPro" id="IPR037066">
    <property type="entry name" value="Plug_dom_sf"/>
</dbReference>
<organism evidence="3 4">
    <name type="scientific">Neolewinella aquimaris</name>
    <dbReference type="NCBI Taxonomy" id="1835722"/>
    <lineage>
        <taxon>Bacteria</taxon>
        <taxon>Pseudomonadati</taxon>
        <taxon>Bacteroidota</taxon>
        <taxon>Saprospiria</taxon>
        <taxon>Saprospirales</taxon>
        <taxon>Lewinellaceae</taxon>
        <taxon>Neolewinella</taxon>
    </lineage>
</organism>
<dbReference type="InterPro" id="IPR008969">
    <property type="entry name" value="CarboxyPept-like_regulatory"/>
</dbReference>
<dbReference type="PANTHER" id="PTHR30069:SF29">
    <property type="entry name" value="HEMOGLOBIN AND HEMOGLOBIN-HAPTOGLOBIN-BINDING PROTEIN 1-RELATED"/>
    <property type="match status" value="1"/>
</dbReference>
<accession>A0A840EAX7</accession>
<keyword evidence="1" id="KW-0732">Signal</keyword>
<dbReference type="Pfam" id="PF07715">
    <property type="entry name" value="Plug"/>
    <property type="match status" value="1"/>
</dbReference>
<dbReference type="GO" id="GO:0015344">
    <property type="term" value="F:siderophore uptake transmembrane transporter activity"/>
    <property type="evidence" value="ECO:0007669"/>
    <property type="project" value="TreeGrafter"/>
</dbReference>
<sequence>MGWPRLLLIVLLLGGPLARLSSQQEQERFALPRRVVTLEQALTALNDAGAHLSYRPDQLPDKAIRLPGGRRTLARWLDLLLRDTELTYSQGAAGYLVLPDPDLLNRTFSAFGMITDSRTGERLIGATVQWVDRGTGTQTNEYGFFTLPSRGGSQRLRVTYIGYFPFEQEVLLRSDTLVNLALQPNRELPQIIVTAAGNEGESSSYLETGTRIGRAEVTQLGGLGGEADPLQLARLLPGVTSGADGIGGVFIRGSEAGHNLILLDGVPVYGLNHAGGLFSIFSNQAIRRIDLYKDGLPARFGGRIGGVLDVHTRDGNLYENELTVGSSLLSAQVSAEGPIKPGESSYLLTGRYFWAGKLIREYSRQYKSKRGRRGLTDYDVYDLNFKLNQRAGRRGRIYLSLYSGSDDYTNSSWQSKTISQTTEAGATFLYTTPVSRREDLKWGNTVGALRYNHVFSNRTFGNFRLSYSDLLTQSAFERSDSLLNLTNGYAHGDVFSGSYASQIRQFGFAFDGQTSLGVSNFVRYGAEVNAHRFEPHLLNGNEKLAVYISENTDQSDGAHHPLQYTLYGSYNGTVGSTFYRLGLRGGLWSNQGKGYFSLSPRVVLAGPLSPTVDWQATYDRTVQPVHLLNSFVIGLPSDLWVPSAPTLAPSTADQVSGKIKFSPFPTWSVESGVYYKALHRLVAYSEGSQTSDNWMQNLSRGSGEAYGFETVAQRSRGRLRGWLSYTLARSQRDFDDQINLGRPFPFRYDRRHSVKLLMIYQLAERTTITGSWRYETGLAYSLSLETIQDPAIGGSAELPITSERNGYRMPPNHRFDLNLHTTLSAPGSKFTHSIDVGVYNLYNRHNPVYFETRPEYYIDEDELLSRTQFYQIFVAPLLPVLSYHLTFSSGEQPFFGR</sequence>
<keyword evidence="4" id="KW-1185">Reference proteome</keyword>